<protein>
    <submittedName>
        <fullName evidence="2">Uncharacterized protein</fullName>
    </submittedName>
</protein>
<reference evidence="4" key="3">
    <citation type="journal article" date="2005" name="Nature">
        <title>The map-based sequence of the rice genome.</title>
        <authorList>
            <consortium name="International rice genome sequencing project (IRGSP)"/>
            <person name="Matsumoto T."/>
            <person name="Wu J."/>
            <person name="Kanamori H."/>
            <person name="Katayose Y."/>
            <person name="Fujisawa M."/>
            <person name="Namiki N."/>
            <person name="Mizuno H."/>
            <person name="Yamamoto K."/>
            <person name="Antonio B.A."/>
            <person name="Baba T."/>
            <person name="Sakata K."/>
            <person name="Nagamura Y."/>
            <person name="Aoki H."/>
            <person name="Arikawa K."/>
            <person name="Arita K."/>
            <person name="Bito T."/>
            <person name="Chiden Y."/>
            <person name="Fujitsuka N."/>
            <person name="Fukunaka R."/>
            <person name="Hamada M."/>
            <person name="Harada C."/>
            <person name="Hayashi A."/>
            <person name="Hijishita S."/>
            <person name="Honda M."/>
            <person name="Hosokawa S."/>
            <person name="Ichikawa Y."/>
            <person name="Idonuma A."/>
            <person name="Iijima M."/>
            <person name="Ikeda M."/>
            <person name="Ikeno M."/>
            <person name="Ito K."/>
            <person name="Ito S."/>
            <person name="Ito T."/>
            <person name="Ito Y."/>
            <person name="Ito Y."/>
            <person name="Iwabuchi A."/>
            <person name="Kamiya K."/>
            <person name="Karasawa W."/>
            <person name="Kurita K."/>
            <person name="Katagiri S."/>
            <person name="Kikuta A."/>
            <person name="Kobayashi H."/>
            <person name="Kobayashi N."/>
            <person name="Machita K."/>
            <person name="Maehara T."/>
            <person name="Masukawa M."/>
            <person name="Mizubayashi T."/>
            <person name="Mukai Y."/>
            <person name="Nagasaki H."/>
            <person name="Nagata Y."/>
            <person name="Naito S."/>
            <person name="Nakashima M."/>
            <person name="Nakama Y."/>
            <person name="Nakamichi Y."/>
            <person name="Nakamura M."/>
            <person name="Meguro A."/>
            <person name="Negishi M."/>
            <person name="Ohta I."/>
            <person name="Ohta T."/>
            <person name="Okamoto M."/>
            <person name="Ono N."/>
            <person name="Saji S."/>
            <person name="Sakaguchi M."/>
            <person name="Sakai K."/>
            <person name="Shibata M."/>
            <person name="Shimokawa T."/>
            <person name="Song J."/>
            <person name="Takazaki Y."/>
            <person name="Terasawa K."/>
            <person name="Tsugane M."/>
            <person name="Tsuji K."/>
            <person name="Ueda S."/>
            <person name="Waki K."/>
            <person name="Yamagata H."/>
            <person name="Yamamoto M."/>
            <person name="Yamamoto S."/>
            <person name="Yamane H."/>
            <person name="Yoshiki S."/>
            <person name="Yoshihara R."/>
            <person name="Yukawa K."/>
            <person name="Zhong H."/>
            <person name="Yano M."/>
            <person name="Yuan Q."/>
            <person name="Ouyang S."/>
            <person name="Liu J."/>
            <person name="Jones K.M."/>
            <person name="Gansberger K."/>
            <person name="Moffat K."/>
            <person name="Hill J."/>
            <person name="Bera J."/>
            <person name="Fadrosh D."/>
            <person name="Jin S."/>
            <person name="Johri S."/>
            <person name="Kim M."/>
            <person name="Overton L."/>
            <person name="Reardon M."/>
            <person name="Tsitrin T."/>
            <person name="Vuong H."/>
            <person name="Weaver B."/>
            <person name="Ciecko A."/>
            <person name="Tallon L."/>
            <person name="Jackson J."/>
            <person name="Pai G."/>
            <person name="Aken S.V."/>
            <person name="Utterback T."/>
            <person name="Reidmuller S."/>
            <person name="Feldblyum T."/>
            <person name="Hsiao J."/>
            <person name="Zismann V."/>
            <person name="Iobst S."/>
            <person name="de Vazeille A.R."/>
            <person name="Buell C.R."/>
            <person name="Ying K."/>
            <person name="Li Y."/>
            <person name="Lu T."/>
            <person name="Huang Y."/>
            <person name="Zhao Q."/>
            <person name="Feng Q."/>
            <person name="Zhang L."/>
            <person name="Zhu J."/>
            <person name="Weng Q."/>
            <person name="Mu J."/>
            <person name="Lu Y."/>
            <person name="Fan D."/>
            <person name="Liu Y."/>
            <person name="Guan J."/>
            <person name="Zhang Y."/>
            <person name="Yu S."/>
            <person name="Liu X."/>
            <person name="Zhang Y."/>
            <person name="Hong G."/>
            <person name="Han B."/>
            <person name="Choisne N."/>
            <person name="Demange N."/>
            <person name="Orjeda G."/>
            <person name="Samain S."/>
            <person name="Cattolico L."/>
            <person name="Pelletier E."/>
            <person name="Couloux A."/>
            <person name="Segurens B."/>
            <person name="Wincker P."/>
            <person name="D'Hont A."/>
            <person name="Scarpelli C."/>
            <person name="Weissenbach J."/>
            <person name="Salanoubat M."/>
            <person name="Quetier F."/>
            <person name="Yu Y."/>
            <person name="Kim H.R."/>
            <person name="Rambo T."/>
            <person name="Currie J."/>
            <person name="Collura K."/>
            <person name="Luo M."/>
            <person name="Yang T."/>
            <person name="Ammiraju J.S.S."/>
            <person name="Engler F."/>
            <person name="Soderlund C."/>
            <person name="Wing R.A."/>
            <person name="Palmer L.E."/>
            <person name="de la Bastide M."/>
            <person name="Spiegel L."/>
            <person name="Nascimento L."/>
            <person name="Zutavern T."/>
            <person name="O'Shaughnessy A."/>
            <person name="Dike S."/>
            <person name="Dedhia N."/>
            <person name="Preston R."/>
            <person name="Balija V."/>
            <person name="McCombie W.R."/>
            <person name="Chow T."/>
            <person name="Chen H."/>
            <person name="Chung M."/>
            <person name="Chen C."/>
            <person name="Shaw J."/>
            <person name="Wu H."/>
            <person name="Hsiao K."/>
            <person name="Chao Y."/>
            <person name="Chu M."/>
            <person name="Cheng C."/>
            <person name="Hour A."/>
            <person name="Lee P."/>
            <person name="Lin S."/>
            <person name="Lin Y."/>
            <person name="Liou J."/>
            <person name="Liu S."/>
            <person name="Hsing Y."/>
            <person name="Raghuvanshi S."/>
            <person name="Mohanty A."/>
            <person name="Bharti A.K."/>
            <person name="Gaur A."/>
            <person name="Gupta V."/>
            <person name="Kumar D."/>
            <person name="Ravi V."/>
            <person name="Vij S."/>
            <person name="Kapur A."/>
            <person name="Khurana P."/>
            <person name="Khurana P."/>
            <person name="Khurana J.P."/>
            <person name="Tyagi A.K."/>
            <person name="Gaikwad K."/>
            <person name="Singh A."/>
            <person name="Dalal V."/>
            <person name="Srivastava S."/>
            <person name="Dixit A."/>
            <person name="Pal A.K."/>
            <person name="Ghazi I.A."/>
            <person name="Yadav M."/>
            <person name="Pandit A."/>
            <person name="Bhargava A."/>
            <person name="Sureshbabu K."/>
            <person name="Batra K."/>
            <person name="Sharma T.R."/>
            <person name="Mohapatra T."/>
            <person name="Singh N.K."/>
            <person name="Messing J."/>
            <person name="Nelson A.B."/>
            <person name="Fuks G."/>
            <person name="Kavchok S."/>
            <person name="Keizer G."/>
            <person name="Linton E."/>
            <person name="Llaca V."/>
            <person name="Song R."/>
            <person name="Tanyolac B."/>
            <person name="Young S."/>
            <person name="Ho-Il K."/>
            <person name="Hahn J.H."/>
            <person name="Sangsakoo G."/>
            <person name="Vanavichit A."/>
            <person name="de Mattos Luiz.A.T."/>
            <person name="Zimmer P.D."/>
            <person name="Malone G."/>
            <person name="Dellagostin O."/>
            <person name="de Oliveira A.C."/>
            <person name="Bevan M."/>
            <person name="Bancroft I."/>
            <person name="Minx P."/>
            <person name="Cordum H."/>
            <person name="Wilson R."/>
            <person name="Cheng Z."/>
            <person name="Jin W."/>
            <person name="Jiang J."/>
            <person name="Leong S.A."/>
            <person name="Iwama H."/>
            <person name="Gojobori T."/>
            <person name="Itoh T."/>
            <person name="Niimura Y."/>
            <person name="Fujii Y."/>
            <person name="Habara T."/>
            <person name="Sakai H."/>
            <person name="Sato Y."/>
            <person name="Wilson G."/>
            <person name="Kumar K."/>
            <person name="McCouch S."/>
            <person name="Juretic N."/>
            <person name="Hoen D."/>
            <person name="Wright S."/>
            <person name="Bruskiewich R."/>
            <person name="Bureau T."/>
            <person name="Miyao A."/>
            <person name="Hirochika H."/>
            <person name="Nishikawa T."/>
            <person name="Kadowaki K."/>
            <person name="Sugiura M."/>
            <person name="Burr B."/>
            <person name="Sasaki T."/>
        </authorList>
    </citation>
    <scope>NUCLEOTIDE SEQUENCE [LARGE SCALE GENOMIC DNA]</scope>
    <source>
        <strain evidence="4">cv. Nipponbare</strain>
    </source>
</reference>
<feature type="region of interest" description="Disordered" evidence="1">
    <location>
        <begin position="285"/>
        <end position="326"/>
    </location>
</feature>
<reference evidence="2" key="1">
    <citation type="submission" date="2002-05" db="EMBL/GenBank/DDBJ databases">
        <title>Oryza sativa nipponbare(GA3) genomic DNA, chromosome 8, BAC clone:OSJNBa0077M12.</title>
        <authorList>
            <person name="Sasaki T."/>
            <person name="Matsumoto T."/>
            <person name="Katayose Y."/>
        </authorList>
    </citation>
    <scope>NUCLEOTIDE SEQUENCE</scope>
</reference>
<organism evidence="2 4">
    <name type="scientific">Oryza sativa subsp. japonica</name>
    <name type="common">Rice</name>
    <dbReference type="NCBI Taxonomy" id="39947"/>
    <lineage>
        <taxon>Eukaryota</taxon>
        <taxon>Viridiplantae</taxon>
        <taxon>Streptophyta</taxon>
        <taxon>Embryophyta</taxon>
        <taxon>Tracheophyta</taxon>
        <taxon>Spermatophyta</taxon>
        <taxon>Magnoliopsida</taxon>
        <taxon>Liliopsida</taxon>
        <taxon>Poales</taxon>
        <taxon>Poaceae</taxon>
        <taxon>BOP clade</taxon>
        <taxon>Oryzoideae</taxon>
        <taxon>Oryzeae</taxon>
        <taxon>Oryzinae</taxon>
        <taxon>Oryza</taxon>
        <taxon>Oryza sativa</taxon>
    </lineage>
</organism>
<dbReference type="Proteomes" id="UP000000763">
    <property type="component" value="Chromosome 8"/>
</dbReference>
<feature type="compositionally biased region" description="Pro residues" evidence="1">
    <location>
        <begin position="409"/>
        <end position="423"/>
    </location>
</feature>
<feature type="compositionally biased region" description="Pro residues" evidence="1">
    <location>
        <begin position="291"/>
        <end position="309"/>
    </location>
</feature>
<feature type="region of interest" description="Disordered" evidence="1">
    <location>
        <begin position="370"/>
        <end position="392"/>
    </location>
</feature>
<feature type="region of interest" description="Disordered" evidence="1">
    <location>
        <begin position="225"/>
        <end position="246"/>
    </location>
</feature>
<gene>
    <name evidence="3" type="ORF">OSJNBa0056L09.2</name>
    <name evidence="2" type="ORF">OSJNBa0077M12.130</name>
</gene>
<dbReference type="EMBL" id="AP005301">
    <property type="protein sequence ID" value="BAC24972.1"/>
    <property type="molecule type" value="Genomic_DNA"/>
</dbReference>
<accession>Q8H318</accession>
<evidence type="ECO:0000313" key="2">
    <source>
        <dbReference type="EMBL" id="BAC24972.1"/>
    </source>
</evidence>
<proteinExistence type="predicted"/>
<evidence type="ECO:0000313" key="4">
    <source>
        <dbReference type="Proteomes" id="UP000000763"/>
    </source>
</evidence>
<reference evidence="3" key="2">
    <citation type="submission" date="2002-07" db="EMBL/GenBank/DDBJ databases">
        <title>Oryza sativa nipponbare(GA3) genomic DNA, chromosome 8, BAC clone:OSJNBa0056L09.</title>
        <authorList>
            <person name="Sasaki T."/>
            <person name="Matsumoto T."/>
            <person name="Katayose Y."/>
        </authorList>
    </citation>
    <scope>NUCLEOTIDE SEQUENCE</scope>
</reference>
<reference evidence="4" key="4">
    <citation type="journal article" date="2008" name="Nucleic Acids Res.">
        <title>The rice annotation project database (RAP-DB): 2008 update.</title>
        <authorList>
            <consortium name="The rice annotation project (RAP)"/>
        </authorList>
    </citation>
    <scope>GENOME REANNOTATION</scope>
    <source>
        <strain evidence="4">cv. Nipponbare</strain>
    </source>
</reference>
<dbReference type="EMBL" id="AP005537">
    <property type="protein sequence ID" value="BAC99792.1"/>
    <property type="molecule type" value="Genomic_DNA"/>
</dbReference>
<evidence type="ECO:0000313" key="3">
    <source>
        <dbReference type="EMBL" id="BAC99792.1"/>
    </source>
</evidence>
<evidence type="ECO:0000256" key="1">
    <source>
        <dbReference type="SAM" id="MobiDB-lite"/>
    </source>
</evidence>
<name>Q8H318_ORYSJ</name>
<sequence>MLGEVEEGLVEALLGVSEEEKGVEEVVAGGSGKTERVLWAFGAPRVQGADTQCVVVAALTLGDGAGVEDFVARDRRRRRWWLRRRTRGHSGAVAAGPGAAHRHLLHRCSQRRRRRGPGAGHGGGLISLSDQTNWHACNSSSFGPALELSRSPRLVCVFHINRSICNLNESLCRKIVVLTTNISLSSGTVPLLAFVPGATVLLLVDCRHLEKRHCTIPKRPLHAVLPPPSGLSMKGEGRGKRGRTGGYLRRSTAVGQRRGGERRRGDLLDLAARTTVPAARPTLLPARRRLPPPPLARPPPPLAHPPPVEIPTIPAAQSSSDDRVAPPTAPLLRPATAAPLLARDTAACAAAPPSAMPLLRGSSVPLFRMRPPHRSPSATPPPLPRLLRPRRSRPAMLPPLLRLLRLATPPLPARRPPVTPPRPLRWKNRREYEGKRG</sequence>
<dbReference type="AlphaFoldDB" id="Q8H318"/>
<feature type="region of interest" description="Disordered" evidence="1">
    <location>
        <begin position="407"/>
        <end position="437"/>
    </location>
</feature>